<proteinExistence type="predicted"/>
<evidence type="ECO:0000256" key="1">
    <source>
        <dbReference type="SAM" id="Phobius"/>
    </source>
</evidence>
<feature type="transmembrane region" description="Helical" evidence="1">
    <location>
        <begin position="39"/>
        <end position="62"/>
    </location>
</feature>
<evidence type="ECO:0000313" key="2">
    <source>
        <dbReference type="EMBL" id="KRX17531.1"/>
    </source>
</evidence>
<protein>
    <submittedName>
        <fullName evidence="2">Uncharacterized protein</fullName>
    </submittedName>
</protein>
<dbReference type="AlphaFoldDB" id="A0A0V0RSY4"/>
<keyword evidence="1" id="KW-1133">Transmembrane helix</keyword>
<dbReference type="EMBL" id="JYDL01000086">
    <property type="protein sequence ID" value="KRX17531.1"/>
    <property type="molecule type" value="Genomic_DNA"/>
</dbReference>
<keyword evidence="1" id="KW-0812">Transmembrane</keyword>
<accession>A0A0V0RSY4</accession>
<sequence length="82" mass="9621">MSQYAVRQRLSSSFFTGQFYIIDILVKHLHFKLNQQDVLFFPLCYIYTFVFIAVHCSGMLGIAKNFPSHIYFTIGLRLLKHS</sequence>
<name>A0A0V0RSY4_9BILA</name>
<keyword evidence="1" id="KW-0472">Membrane</keyword>
<reference evidence="2 3" key="1">
    <citation type="submission" date="2015-01" db="EMBL/GenBank/DDBJ databases">
        <title>Evolution of Trichinella species and genotypes.</title>
        <authorList>
            <person name="Korhonen P.K."/>
            <person name="Edoardo P."/>
            <person name="Giuseppe L.R."/>
            <person name="Gasser R.B."/>
        </authorList>
    </citation>
    <scope>NUCLEOTIDE SEQUENCE [LARGE SCALE GENOMIC DNA]</scope>
    <source>
        <strain evidence="2">ISS37</strain>
    </source>
</reference>
<comment type="caution">
    <text evidence="2">The sequence shown here is derived from an EMBL/GenBank/DDBJ whole genome shotgun (WGS) entry which is preliminary data.</text>
</comment>
<organism evidence="2 3">
    <name type="scientific">Trichinella nelsoni</name>
    <dbReference type="NCBI Taxonomy" id="6336"/>
    <lineage>
        <taxon>Eukaryota</taxon>
        <taxon>Metazoa</taxon>
        <taxon>Ecdysozoa</taxon>
        <taxon>Nematoda</taxon>
        <taxon>Enoplea</taxon>
        <taxon>Dorylaimia</taxon>
        <taxon>Trichinellida</taxon>
        <taxon>Trichinellidae</taxon>
        <taxon>Trichinella</taxon>
    </lineage>
</organism>
<dbReference type="Proteomes" id="UP000054630">
    <property type="component" value="Unassembled WGS sequence"/>
</dbReference>
<keyword evidence="3" id="KW-1185">Reference proteome</keyword>
<evidence type="ECO:0000313" key="3">
    <source>
        <dbReference type="Proteomes" id="UP000054630"/>
    </source>
</evidence>
<gene>
    <name evidence="2" type="ORF">T07_3803</name>
</gene>